<proteinExistence type="predicted"/>
<dbReference type="InterPro" id="IPR015795">
    <property type="entry name" value="Pyrv_Knase_C"/>
</dbReference>
<evidence type="ECO:0000259" key="1">
    <source>
        <dbReference type="Pfam" id="PF02887"/>
    </source>
</evidence>
<sequence length="187" mass="20061">MIRQVEYFAKTGKENTHRCVEIVKNLVGEGFSHVVVATTSGRTALAFAKELQGKKVNLVAVTHNVGYGGPDQDECEPAARIELESLGVRIFTGTILTRGIEAALMKKHQGVYPAYIVAQSLRILSQGIKVCAEIAAEACDAGLIPEGIDIVAVAGTGRGADTVAIIDARPSDRFFDMRIRQIVAKPL</sequence>
<comment type="caution">
    <text evidence="2">The sequence shown here is derived from an EMBL/GenBank/DDBJ whole genome shotgun (WGS) entry which is preliminary data.</text>
</comment>
<dbReference type="SUPFAM" id="SSF52935">
    <property type="entry name" value="PK C-terminal domain-like"/>
    <property type="match status" value="1"/>
</dbReference>
<protein>
    <recommendedName>
        <fullName evidence="1">Pyruvate kinase C-terminal domain-containing protein</fullName>
    </recommendedName>
</protein>
<dbReference type="InterPro" id="IPR036918">
    <property type="entry name" value="Pyrv_Knase_C_sf"/>
</dbReference>
<gene>
    <name evidence="2" type="ORF">HY912_16515</name>
</gene>
<dbReference type="AlphaFoldDB" id="A0A9D6V3B2"/>
<reference evidence="2" key="1">
    <citation type="submission" date="2020-07" db="EMBL/GenBank/DDBJ databases">
        <title>Huge and variable diversity of episymbiotic CPR bacteria and DPANN archaea in groundwater ecosystems.</title>
        <authorList>
            <person name="He C.Y."/>
            <person name="Keren R."/>
            <person name="Whittaker M."/>
            <person name="Farag I.F."/>
            <person name="Doudna J."/>
            <person name="Cate J.H.D."/>
            <person name="Banfield J.F."/>
        </authorList>
    </citation>
    <scope>NUCLEOTIDE SEQUENCE</scope>
    <source>
        <strain evidence="2">NC_groundwater_1664_Pr3_B-0.1um_52_9</strain>
    </source>
</reference>
<dbReference type="Proteomes" id="UP000807825">
    <property type="component" value="Unassembled WGS sequence"/>
</dbReference>
<accession>A0A9D6V3B2</accession>
<feature type="domain" description="Pyruvate kinase C-terminal" evidence="1">
    <location>
        <begin position="30"/>
        <end position="165"/>
    </location>
</feature>
<organism evidence="2 3">
    <name type="scientific">Desulfomonile tiedjei</name>
    <dbReference type="NCBI Taxonomy" id="2358"/>
    <lineage>
        <taxon>Bacteria</taxon>
        <taxon>Pseudomonadati</taxon>
        <taxon>Thermodesulfobacteriota</taxon>
        <taxon>Desulfomonilia</taxon>
        <taxon>Desulfomonilales</taxon>
        <taxon>Desulfomonilaceae</taxon>
        <taxon>Desulfomonile</taxon>
    </lineage>
</organism>
<evidence type="ECO:0000313" key="2">
    <source>
        <dbReference type="EMBL" id="MBI5251093.1"/>
    </source>
</evidence>
<dbReference type="Pfam" id="PF02887">
    <property type="entry name" value="PK_C"/>
    <property type="match status" value="1"/>
</dbReference>
<dbReference type="Gene3D" id="3.40.1380.20">
    <property type="entry name" value="Pyruvate kinase, C-terminal domain"/>
    <property type="match status" value="1"/>
</dbReference>
<evidence type="ECO:0000313" key="3">
    <source>
        <dbReference type="Proteomes" id="UP000807825"/>
    </source>
</evidence>
<name>A0A9D6V3B2_9BACT</name>
<dbReference type="EMBL" id="JACRDE010000431">
    <property type="protein sequence ID" value="MBI5251093.1"/>
    <property type="molecule type" value="Genomic_DNA"/>
</dbReference>